<proteinExistence type="predicted"/>
<name>A0A655J6X8_MYCTX</name>
<reference evidence="1 2" key="1">
    <citation type="submission" date="2015-03" db="EMBL/GenBank/DDBJ databases">
        <authorList>
            <consortium name="Pathogen Informatics"/>
        </authorList>
    </citation>
    <scope>NUCLEOTIDE SEQUENCE [LARGE SCALE GENOMIC DNA]</scope>
    <source>
        <strain evidence="1 2">P00601463</strain>
    </source>
</reference>
<dbReference type="EMBL" id="CHKL01000286">
    <property type="protein sequence ID" value="COW42697.1"/>
    <property type="molecule type" value="Genomic_DNA"/>
</dbReference>
<sequence length="252" mass="26545">MLQRPMVDLGVEPHQLDEVQQAFLLTGHRRAAGSGGDKQRLDAERISRAEQFAGDGVPQRECEHAAQPLQHLGAPVVIAGEDRLTVAVGGEHSAVLGAQLVTQLQVVVDLAVEHQHVAVRSLRRPPPQRLMRVRDVDDGQSVEPEHDASGGAIDGVPGARFIGPAVAHQMRCAGDGAGSVGTFGPRSTGRGRDEGQQSTHGAPVCPTWRLLWMPRPAGRDDQAVARGADGAAPQRAVSARIVARAGGVVYAA</sequence>
<accession>A0A655J6X8</accession>
<gene>
    <name evidence="1" type="ORF">ERS007741_02474</name>
</gene>
<dbReference type="Proteomes" id="UP000048600">
    <property type="component" value="Unassembled WGS sequence"/>
</dbReference>
<evidence type="ECO:0000313" key="1">
    <source>
        <dbReference type="EMBL" id="COW42697.1"/>
    </source>
</evidence>
<dbReference type="AlphaFoldDB" id="A0A655J6X8"/>
<evidence type="ECO:0000313" key="2">
    <source>
        <dbReference type="Proteomes" id="UP000048600"/>
    </source>
</evidence>
<protein>
    <submittedName>
        <fullName evidence="1">Uncharacterized protein</fullName>
    </submittedName>
</protein>
<organism evidence="1 2">
    <name type="scientific">Mycobacterium tuberculosis</name>
    <dbReference type="NCBI Taxonomy" id="1773"/>
    <lineage>
        <taxon>Bacteria</taxon>
        <taxon>Bacillati</taxon>
        <taxon>Actinomycetota</taxon>
        <taxon>Actinomycetes</taxon>
        <taxon>Mycobacteriales</taxon>
        <taxon>Mycobacteriaceae</taxon>
        <taxon>Mycobacterium</taxon>
        <taxon>Mycobacterium tuberculosis complex</taxon>
    </lineage>
</organism>